<feature type="transmembrane region" description="Helical" evidence="1">
    <location>
        <begin position="167"/>
        <end position="188"/>
    </location>
</feature>
<evidence type="ECO:0000313" key="2">
    <source>
        <dbReference type="EMBL" id="MFC6867562.1"/>
    </source>
</evidence>
<protein>
    <recommendedName>
        <fullName evidence="4">Phage tail tape measure protein, TP901 family, core region</fullName>
    </recommendedName>
</protein>
<gene>
    <name evidence="2" type="ORF">ACFQGD_10410</name>
</gene>
<proteinExistence type="predicted"/>
<sequence>MAGKKNQVTLTFAGDSSDLEKAFGRVGESAQEMSGEVDSASTKVRGAGERFDRAGEAADALDTKAMGFRDTMTGVQDTMTGVGEIARGNLFEGFFTLGMGVGDLASGFVNFLIPSMQGFVKSAAASAAATVRDTAAKAKNRVVSIASAAATKGMTAAQWALNAAMRANPIGIVITILAALGAAIVIAWKKSETFRNIVRGAMKGIRVAFGWVLDRGRDVLNWFKDLPGNIGRFLSGVADTISAPFRWAFDGIRNLWNSTVGGKGFTVPSWVPGIGGNEFRIPTLHQGGIVPGSPGSETLALLQAGERVSPASQQPKTVALTSDGSALSDLIVGILREVVRAEGGDVQFVIGQG</sequence>
<organism evidence="2 3">
    <name type="scientific">Haloechinothrix salitolerans</name>
    <dbReference type="NCBI Taxonomy" id="926830"/>
    <lineage>
        <taxon>Bacteria</taxon>
        <taxon>Bacillati</taxon>
        <taxon>Actinomycetota</taxon>
        <taxon>Actinomycetes</taxon>
        <taxon>Pseudonocardiales</taxon>
        <taxon>Pseudonocardiaceae</taxon>
        <taxon>Haloechinothrix</taxon>
    </lineage>
</organism>
<dbReference type="RefSeq" id="WP_345400041.1">
    <property type="nucleotide sequence ID" value="NZ_BAABLA010000096.1"/>
</dbReference>
<evidence type="ECO:0008006" key="4">
    <source>
        <dbReference type="Google" id="ProtNLM"/>
    </source>
</evidence>
<keyword evidence="1" id="KW-0472">Membrane</keyword>
<dbReference type="EMBL" id="JBHSXX010000001">
    <property type="protein sequence ID" value="MFC6867562.1"/>
    <property type="molecule type" value="Genomic_DNA"/>
</dbReference>
<evidence type="ECO:0000256" key="1">
    <source>
        <dbReference type="SAM" id="Phobius"/>
    </source>
</evidence>
<keyword evidence="1" id="KW-0812">Transmembrane</keyword>
<dbReference type="Proteomes" id="UP001596337">
    <property type="component" value="Unassembled WGS sequence"/>
</dbReference>
<keyword evidence="3" id="KW-1185">Reference proteome</keyword>
<keyword evidence="1" id="KW-1133">Transmembrane helix</keyword>
<accession>A0ABW2BYR7</accession>
<reference evidence="3" key="1">
    <citation type="journal article" date="2019" name="Int. J. Syst. Evol. Microbiol.">
        <title>The Global Catalogue of Microorganisms (GCM) 10K type strain sequencing project: providing services to taxonomists for standard genome sequencing and annotation.</title>
        <authorList>
            <consortium name="The Broad Institute Genomics Platform"/>
            <consortium name="The Broad Institute Genome Sequencing Center for Infectious Disease"/>
            <person name="Wu L."/>
            <person name="Ma J."/>
        </authorList>
    </citation>
    <scope>NUCLEOTIDE SEQUENCE [LARGE SCALE GENOMIC DNA]</scope>
    <source>
        <strain evidence="3">KCTC 32255</strain>
    </source>
</reference>
<evidence type="ECO:0000313" key="3">
    <source>
        <dbReference type="Proteomes" id="UP001596337"/>
    </source>
</evidence>
<comment type="caution">
    <text evidence="2">The sequence shown here is derived from an EMBL/GenBank/DDBJ whole genome shotgun (WGS) entry which is preliminary data.</text>
</comment>
<name>A0ABW2BYR7_9PSEU</name>